<keyword evidence="3" id="KW-1185">Reference proteome</keyword>
<organism evidence="2 3">
    <name type="scientific">Nepenthes gracilis</name>
    <name type="common">Slender pitcher plant</name>
    <dbReference type="NCBI Taxonomy" id="150966"/>
    <lineage>
        <taxon>Eukaryota</taxon>
        <taxon>Viridiplantae</taxon>
        <taxon>Streptophyta</taxon>
        <taxon>Embryophyta</taxon>
        <taxon>Tracheophyta</taxon>
        <taxon>Spermatophyta</taxon>
        <taxon>Magnoliopsida</taxon>
        <taxon>eudicotyledons</taxon>
        <taxon>Gunneridae</taxon>
        <taxon>Pentapetalae</taxon>
        <taxon>Caryophyllales</taxon>
        <taxon>Nepenthaceae</taxon>
        <taxon>Nepenthes</taxon>
    </lineage>
</organism>
<reference evidence="2" key="1">
    <citation type="submission" date="2023-05" db="EMBL/GenBank/DDBJ databases">
        <title>Nepenthes gracilis genome sequencing.</title>
        <authorList>
            <person name="Fukushima K."/>
        </authorList>
    </citation>
    <scope>NUCLEOTIDE SEQUENCE</scope>
    <source>
        <strain evidence="2">SING2019-196</strain>
    </source>
</reference>
<dbReference type="Proteomes" id="UP001279734">
    <property type="component" value="Unassembled WGS sequence"/>
</dbReference>
<evidence type="ECO:0000313" key="2">
    <source>
        <dbReference type="EMBL" id="GMH19861.1"/>
    </source>
</evidence>
<sequence>MGLGSLQPRFEPSIAQSNGACSGKGTPPVDEEETESPLEPRNASAFDQGEEGVAEPKATETRILGGREAREGFKGESSRRENRRKRGDVGCGRAIRSTSEFIHGRCHQGEKRSWTEREARNPNV</sequence>
<feature type="compositionally biased region" description="Basic and acidic residues" evidence="1">
    <location>
        <begin position="57"/>
        <end position="80"/>
    </location>
</feature>
<comment type="caution">
    <text evidence="2">The sequence shown here is derived from an EMBL/GenBank/DDBJ whole genome shotgun (WGS) entry which is preliminary data.</text>
</comment>
<gene>
    <name evidence="2" type="ORF">Nepgr_021702</name>
</gene>
<accession>A0AAD3XXM8</accession>
<proteinExistence type="predicted"/>
<name>A0AAD3XXM8_NEPGR</name>
<evidence type="ECO:0000313" key="3">
    <source>
        <dbReference type="Proteomes" id="UP001279734"/>
    </source>
</evidence>
<dbReference type="AlphaFoldDB" id="A0AAD3XXM8"/>
<evidence type="ECO:0000256" key="1">
    <source>
        <dbReference type="SAM" id="MobiDB-lite"/>
    </source>
</evidence>
<feature type="region of interest" description="Disordered" evidence="1">
    <location>
        <begin position="1"/>
        <end position="91"/>
    </location>
</feature>
<dbReference type="EMBL" id="BSYO01000021">
    <property type="protein sequence ID" value="GMH19861.1"/>
    <property type="molecule type" value="Genomic_DNA"/>
</dbReference>
<protein>
    <submittedName>
        <fullName evidence="2">Uncharacterized protein</fullName>
    </submittedName>
</protein>